<feature type="short sequence motif" description="GXSXG" evidence="2">
    <location>
        <begin position="58"/>
        <end position="62"/>
    </location>
</feature>
<dbReference type="PANTHER" id="PTHR46394:SF1">
    <property type="entry name" value="PNPLA DOMAIN-CONTAINING PROTEIN"/>
    <property type="match status" value="1"/>
</dbReference>
<dbReference type="PANTHER" id="PTHR46394">
    <property type="entry name" value="ANNEXIN"/>
    <property type="match status" value="1"/>
</dbReference>
<dbReference type="Pfam" id="PF01734">
    <property type="entry name" value="Patatin"/>
    <property type="match status" value="1"/>
</dbReference>
<dbReference type="EMBL" id="ARZY01000006">
    <property type="protein sequence ID" value="EWH11127.1"/>
    <property type="molecule type" value="Genomic_DNA"/>
</dbReference>
<evidence type="ECO:0000313" key="4">
    <source>
        <dbReference type="EMBL" id="EWH11127.1"/>
    </source>
</evidence>
<dbReference type="STRING" id="1328313.DS2_04700"/>
<dbReference type="Gene3D" id="3.40.1090.10">
    <property type="entry name" value="Cytosolic phospholipase A2 catalytic domain"/>
    <property type="match status" value="2"/>
</dbReference>
<dbReference type="InterPro" id="IPR002641">
    <property type="entry name" value="PNPLA_dom"/>
</dbReference>
<dbReference type="AlphaFoldDB" id="W7QQ73"/>
<keyword evidence="5" id="KW-1185">Reference proteome</keyword>
<feature type="short sequence motif" description="DGA/G" evidence="2">
    <location>
        <begin position="181"/>
        <end position="183"/>
    </location>
</feature>
<dbReference type="eggNOG" id="COG1752">
    <property type="taxonomic scope" value="Bacteria"/>
</dbReference>
<dbReference type="GO" id="GO:0016787">
    <property type="term" value="F:hydrolase activity"/>
    <property type="evidence" value="ECO:0007669"/>
    <property type="project" value="UniProtKB-UniRule"/>
</dbReference>
<dbReference type="GO" id="GO:0016042">
    <property type="term" value="P:lipid catabolic process"/>
    <property type="evidence" value="ECO:0007669"/>
    <property type="project" value="UniProtKB-UniRule"/>
</dbReference>
<comment type="caution">
    <text evidence="2">Lacks conserved residue(s) required for the propagation of feature annotation.</text>
</comment>
<feature type="active site" description="Nucleophile" evidence="2">
    <location>
        <position position="60"/>
    </location>
</feature>
<keyword evidence="2" id="KW-0442">Lipid degradation</keyword>
<organism evidence="4 5">
    <name type="scientific">Catenovulum agarivorans DS-2</name>
    <dbReference type="NCBI Taxonomy" id="1328313"/>
    <lineage>
        <taxon>Bacteria</taxon>
        <taxon>Pseudomonadati</taxon>
        <taxon>Pseudomonadota</taxon>
        <taxon>Gammaproteobacteria</taxon>
        <taxon>Alteromonadales</taxon>
        <taxon>Alteromonadaceae</taxon>
        <taxon>Catenovulum</taxon>
    </lineage>
</organism>
<name>W7QQ73_9ALTE</name>
<dbReference type="PROSITE" id="PS51635">
    <property type="entry name" value="PNPLA"/>
    <property type="match status" value="1"/>
</dbReference>
<evidence type="ECO:0000256" key="1">
    <source>
        <dbReference type="ARBA" id="ARBA00023098"/>
    </source>
</evidence>
<feature type="active site" description="Proton acceptor" evidence="2">
    <location>
        <position position="181"/>
    </location>
</feature>
<comment type="caution">
    <text evidence="4">The sequence shown here is derived from an EMBL/GenBank/DDBJ whole genome shotgun (WGS) entry which is preliminary data.</text>
</comment>
<feature type="domain" description="PNPLA" evidence="3">
    <location>
        <begin position="27"/>
        <end position="195"/>
    </location>
</feature>
<accession>W7QQ73</accession>
<gene>
    <name evidence="4" type="ORF">DS2_04700</name>
</gene>
<evidence type="ECO:0000313" key="5">
    <source>
        <dbReference type="Proteomes" id="UP000019276"/>
    </source>
</evidence>
<dbReference type="Proteomes" id="UP000019276">
    <property type="component" value="Unassembled WGS sequence"/>
</dbReference>
<protein>
    <submittedName>
        <fullName evidence="4">Patatin</fullName>
    </submittedName>
</protein>
<keyword evidence="2" id="KW-0378">Hydrolase</keyword>
<dbReference type="SUPFAM" id="SSF52151">
    <property type="entry name" value="FabD/lysophospholipase-like"/>
    <property type="match status" value="1"/>
</dbReference>
<keyword evidence="1 2" id="KW-0443">Lipid metabolism</keyword>
<reference evidence="4 5" key="1">
    <citation type="journal article" date="2014" name="Genome Announc.">
        <title>Draft Genome Sequence of the Agar-Degrading Bacterium Catenovulum sp. Strain DS-2, Isolated from Intestines of Haliotis diversicolor.</title>
        <authorList>
            <person name="Shan D."/>
            <person name="Li X."/>
            <person name="Gu Z."/>
            <person name="Wei G."/>
            <person name="Gao Z."/>
            <person name="Shao Z."/>
        </authorList>
    </citation>
    <scope>NUCLEOTIDE SEQUENCE [LARGE SCALE GENOMIC DNA]</scope>
    <source>
        <strain evidence="4 5">DS-2</strain>
    </source>
</reference>
<evidence type="ECO:0000256" key="2">
    <source>
        <dbReference type="PROSITE-ProRule" id="PRU01161"/>
    </source>
</evidence>
<dbReference type="InterPro" id="IPR052580">
    <property type="entry name" value="Lipid_Hydrolase"/>
</dbReference>
<dbReference type="InterPro" id="IPR016035">
    <property type="entry name" value="Acyl_Trfase/lysoPLipase"/>
</dbReference>
<sequence length="296" mass="32838">MGIHKTNVCQQLNEITMEAQNSIKIVPVFSGGGTRLAAHIGILQALKELKISFSCLVGVSGGSIIASLYCSGMSIEDIKALALETDFRKFRGYSLIRLLKDGGLSSGDKFEKWMDKQLSGKTFADLPHDLNILATDVNGGGPVVFNRRNTPELKVSKAVRFSMSIPLVFSFQKFEEYILTDGAILSEDALFNDWAGDGTPTICFRLKSKPVKKQQQKHSIFPLKRYVLMLVRTFMTAVSREYVQANHWHSTIIVDTGNISPVDFTISNEQKEELYKAGYLTALSIIPKKLVQPVAN</sequence>
<proteinExistence type="predicted"/>
<dbReference type="CDD" id="cd07207">
    <property type="entry name" value="Pat_ExoU_VipD_like"/>
    <property type="match status" value="1"/>
</dbReference>
<evidence type="ECO:0000259" key="3">
    <source>
        <dbReference type="PROSITE" id="PS51635"/>
    </source>
</evidence>